<gene>
    <name evidence="2" type="ORF">A5CBH24_25730</name>
</gene>
<keyword evidence="3" id="KW-1185">Reference proteome</keyword>
<feature type="domain" description="MobA/VirD2-like nuclease" evidence="1">
    <location>
        <begin position="43"/>
        <end position="151"/>
    </location>
</feature>
<dbReference type="Pfam" id="PF03432">
    <property type="entry name" value="Relaxase"/>
    <property type="match status" value="1"/>
</dbReference>
<dbReference type="EMBL" id="AP019735">
    <property type="protein sequence ID" value="BBL05260.1"/>
    <property type="molecule type" value="Genomic_DNA"/>
</dbReference>
<evidence type="ECO:0000313" key="3">
    <source>
        <dbReference type="Proteomes" id="UP000318946"/>
    </source>
</evidence>
<proteinExistence type="predicted"/>
<protein>
    <submittedName>
        <fullName evidence="2">Mobilization protein</fullName>
    </submittedName>
</protein>
<dbReference type="AlphaFoldDB" id="A0A4Y1WWA1"/>
<sequence length="431" mass="50090">MVPKVNSGANVYGILQYNRIKVEAGEGRILYMQGIPERSDGRFSIEECAEAFGYYTALNPRIRKPVVHFSLNPSPEDRLSEAQLTRLAAEFMERMGYGRQPYVVFLHEDIARRHMHVVSVRVDEQGRKIDHNNELRRAMAVCRELEHEYGLHVPEDGGGMQTEPEELHRVDYRRSDLKHQLRNVVMTLKQQYGFQSLAEFNTLLERFGVAAEEIRGDVRGRPYRGLVYHVLDDDGQRTGAAVKASRLGDFFGWKALEEKFDASKQRLRQHPATLDRTRREIDRARSGGRNRKEFTAELRENGIDAVFRENDAGRIYGVTFIDRTKHQVFNGSRLGKEYAADAFEAWFNGREQESSTPMPEELRPLPPLEPPLPGLSSVEEFEEYIETHYVSMPGVMGELMEYTPEKEWETAPEYRLFPRRKKRRRKIRKRI</sequence>
<dbReference type="Proteomes" id="UP000318946">
    <property type="component" value="Chromosome"/>
</dbReference>
<dbReference type="NCBIfam" id="NF041325">
    <property type="entry name" value="Bacteroid_MobB"/>
    <property type="match status" value="1"/>
</dbReference>
<name>A0A4Y1WWA1_9BACT</name>
<organism evidence="2 3">
    <name type="scientific">Alistipes communis</name>
    <dbReference type="NCBI Taxonomy" id="2585118"/>
    <lineage>
        <taxon>Bacteria</taxon>
        <taxon>Pseudomonadati</taxon>
        <taxon>Bacteroidota</taxon>
        <taxon>Bacteroidia</taxon>
        <taxon>Bacteroidales</taxon>
        <taxon>Rikenellaceae</taxon>
        <taxon>Alistipes</taxon>
    </lineage>
</organism>
<accession>A0A4Y1WWA1</accession>
<reference evidence="3" key="1">
    <citation type="submission" date="2019-06" db="EMBL/GenBank/DDBJ databases">
        <title>Alistipes onderdonkii subsp. vulgaris subsp. nov., Alistipes dispar sp. nov. and Alistipes communis sp. nov., isolated from human faeces, and creation of Alistipes onderdonkii subsp. onderdonkii subsp. nov.</title>
        <authorList>
            <person name="Sakamoto M."/>
            <person name="Ikeyama N."/>
            <person name="Ogata Y."/>
            <person name="Suda W."/>
            <person name="Iino T."/>
            <person name="Hattori M."/>
            <person name="Ohkuma M."/>
        </authorList>
    </citation>
    <scope>NUCLEOTIDE SEQUENCE [LARGE SCALE GENOMIC DNA]</scope>
    <source>
        <strain evidence="3">5CBH24</strain>
    </source>
</reference>
<dbReference type="KEGG" id="acou:A5CBH24_25730"/>
<dbReference type="RefSeq" id="WP_141413450.1">
    <property type="nucleotide sequence ID" value="NZ_AP019735.1"/>
</dbReference>
<evidence type="ECO:0000313" key="2">
    <source>
        <dbReference type="EMBL" id="BBL05260.1"/>
    </source>
</evidence>
<dbReference type="InterPro" id="IPR005094">
    <property type="entry name" value="Endonuclease_MobA/VirD2"/>
</dbReference>
<evidence type="ECO:0000259" key="1">
    <source>
        <dbReference type="Pfam" id="PF03432"/>
    </source>
</evidence>
<dbReference type="GeneID" id="78343282"/>
<dbReference type="OrthoDB" id="915634at2"/>